<gene>
    <name evidence="2" type="ORF">NCTC11214_03187</name>
</gene>
<dbReference type="KEGG" id="sof:NCTC11214_03187"/>
<keyword evidence="1" id="KW-0812">Transmembrane</keyword>
<dbReference type="InterPro" id="IPR006481">
    <property type="entry name" value="Phage_lambda_GpS_holin"/>
</dbReference>
<feature type="transmembrane region" description="Helical" evidence="1">
    <location>
        <begin position="74"/>
        <end position="94"/>
    </location>
</feature>
<name>A0A3S4FQT8_SEROD</name>
<dbReference type="RefSeq" id="WP_088499752.1">
    <property type="nucleotide sequence ID" value="NZ_JAQMZQ010000020.1"/>
</dbReference>
<proteinExistence type="predicted"/>
<dbReference type="NCBIfam" id="TIGR01594">
    <property type="entry name" value="holin_lambda"/>
    <property type="match status" value="1"/>
</dbReference>
<dbReference type="Proteomes" id="UP000281391">
    <property type="component" value="Chromosome"/>
</dbReference>
<dbReference type="EMBL" id="LR134117">
    <property type="protein sequence ID" value="VDZ59772.1"/>
    <property type="molecule type" value="Genomic_DNA"/>
</dbReference>
<keyword evidence="1" id="KW-1133">Transmembrane helix</keyword>
<evidence type="ECO:0000256" key="1">
    <source>
        <dbReference type="SAM" id="Phobius"/>
    </source>
</evidence>
<evidence type="ECO:0000313" key="2">
    <source>
        <dbReference type="EMBL" id="VDZ59772.1"/>
    </source>
</evidence>
<protein>
    <submittedName>
        <fullName evidence="2">Phage holin, lambda family</fullName>
    </submittedName>
</protein>
<dbReference type="AlphaFoldDB" id="A0A3S4FQT8"/>
<dbReference type="Pfam" id="PF05106">
    <property type="entry name" value="Phage_holin_3_1"/>
    <property type="match status" value="1"/>
</dbReference>
<organism evidence="2 3">
    <name type="scientific">Serratia odorifera</name>
    <dbReference type="NCBI Taxonomy" id="618"/>
    <lineage>
        <taxon>Bacteria</taxon>
        <taxon>Pseudomonadati</taxon>
        <taxon>Pseudomonadota</taxon>
        <taxon>Gammaproteobacteria</taxon>
        <taxon>Enterobacterales</taxon>
        <taxon>Yersiniaceae</taxon>
        <taxon>Serratia</taxon>
    </lineage>
</organism>
<reference evidence="2 3" key="1">
    <citation type="submission" date="2018-12" db="EMBL/GenBank/DDBJ databases">
        <authorList>
            <consortium name="Pathogen Informatics"/>
        </authorList>
    </citation>
    <scope>NUCLEOTIDE SEQUENCE [LARGE SCALE GENOMIC DNA]</scope>
    <source>
        <strain evidence="2 3">NCTC11214</strain>
    </source>
</reference>
<keyword evidence="1" id="KW-0472">Membrane</keyword>
<evidence type="ECO:0000313" key="3">
    <source>
        <dbReference type="Proteomes" id="UP000281391"/>
    </source>
</evidence>
<sequence length="108" mass="11660">MSSLEPDGVSLFILHVCEYLQPAMNAILAGSMALLQGAYKNVAVRRRLLNAGMCALLAWTVRDALSLVGWELQWANIASVLIGFLGADYISGLIKKLIGKKTGVKNVK</sequence>
<accession>A0A3S4FQT8</accession>